<sequence>MSKSQAVARSLKALIGAIESSAAVVQSLRCTLKDLPVGAVEIFTEKKQKASLPLFVLRQQVVEERRKFVEEKVQGELSAAAERKQAESDALKTPRQLKRERQKQRKQAERVEMEELSRSTGSAKRKRMREDSGSRDDRGSGGQSAKREKASPLRKHEEPAGEDDILDEIGSDLDDL</sequence>
<dbReference type="EMBL" id="AEYH02002333">
    <property type="protein sequence ID" value="KFG40415.1"/>
    <property type="molecule type" value="Genomic_DNA"/>
</dbReference>
<comment type="caution">
    <text evidence="2">The sequence shown here is derived from an EMBL/GenBank/DDBJ whole genome shotgun (WGS) entry which is preliminary data.</text>
</comment>
<proteinExistence type="predicted"/>
<dbReference type="VEuPathDB" id="ToxoDB:TGFOU_260320B"/>
<protein>
    <submittedName>
        <fullName evidence="2">Noc2p family protein</fullName>
    </submittedName>
</protein>
<feature type="region of interest" description="Disordered" evidence="1">
    <location>
        <begin position="73"/>
        <end position="176"/>
    </location>
</feature>
<dbReference type="Proteomes" id="UP000028838">
    <property type="component" value="Unassembled WGS sequence"/>
</dbReference>
<evidence type="ECO:0000256" key="1">
    <source>
        <dbReference type="SAM" id="MobiDB-lite"/>
    </source>
</evidence>
<name>A0A086K7P7_TOXGO</name>
<dbReference type="AlphaFoldDB" id="A0A086K7P7"/>
<evidence type="ECO:0000313" key="3">
    <source>
        <dbReference type="Proteomes" id="UP000028838"/>
    </source>
</evidence>
<feature type="compositionally biased region" description="Basic and acidic residues" evidence="1">
    <location>
        <begin position="106"/>
        <end position="117"/>
    </location>
</feature>
<organism evidence="2 3">
    <name type="scientific">Toxoplasma gondii FOU</name>
    <dbReference type="NCBI Taxonomy" id="943167"/>
    <lineage>
        <taxon>Eukaryota</taxon>
        <taxon>Sar</taxon>
        <taxon>Alveolata</taxon>
        <taxon>Apicomplexa</taxon>
        <taxon>Conoidasida</taxon>
        <taxon>Coccidia</taxon>
        <taxon>Eucoccidiorida</taxon>
        <taxon>Eimeriorina</taxon>
        <taxon>Sarcocystidae</taxon>
        <taxon>Toxoplasma</taxon>
    </lineage>
</organism>
<accession>A0A086K7P7</accession>
<feature type="compositionally biased region" description="Basic and acidic residues" evidence="1">
    <location>
        <begin position="81"/>
        <end position="92"/>
    </location>
</feature>
<gene>
    <name evidence="2" type="ORF">TGFOU_260320B</name>
</gene>
<feature type="compositionally biased region" description="Acidic residues" evidence="1">
    <location>
        <begin position="160"/>
        <end position="176"/>
    </location>
</feature>
<evidence type="ECO:0000313" key="2">
    <source>
        <dbReference type="EMBL" id="KFG40415.1"/>
    </source>
</evidence>
<feature type="compositionally biased region" description="Basic and acidic residues" evidence="1">
    <location>
        <begin position="128"/>
        <end position="159"/>
    </location>
</feature>
<reference evidence="2 3" key="1">
    <citation type="submission" date="2014-07" db="EMBL/GenBank/DDBJ databases">
        <authorList>
            <person name="Sibley D."/>
            <person name="Venepally P."/>
            <person name="Karamycheva S."/>
            <person name="Hadjithomas M."/>
            <person name="Khan A."/>
            <person name="Brunk B."/>
            <person name="Roos D."/>
            <person name="Caler E."/>
            <person name="Lorenzi H."/>
        </authorList>
    </citation>
    <scope>NUCLEOTIDE SEQUENCE [LARGE SCALE GENOMIC DNA]</scope>
    <source>
        <strain evidence="2 3">FOU</strain>
    </source>
</reference>
<feature type="compositionally biased region" description="Basic residues" evidence="1">
    <location>
        <begin position="95"/>
        <end position="105"/>
    </location>
</feature>